<sequence length="55" mass="6661">MLARRGILGSFNWLFRYVRAARLKFELDRKSDRQLADIGLRREEINHISKSWIKE</sequence>
<protein>
    <submittedName>
        <fullName evidence="2">Uncharacterized protein DUF1127</fullName>
    </submittedName>
</protein>
<organism evidence="2 3">
    <name type="scientific">Maritalea mobilis</name>
    <dbReference type="NCBI Taxonomy" id="483324"/>
    <lineage>
        <taxon>Bacteria</taxon>
        <taxon>Pseudomonadati</taxon>
        <taxon>Pseudomonadota</taxon>
        <taxon>Alphaproteobacteria</taxon>
        <taxon>Hyphomicrobiales</taxon>
        <taxon>Devosiaceae</taxon>
        <taxon>Maritalea</taxon>
    </lineage>
</organism>
<comment type="caution">
    <text evidence="2">The sequence shown here is derived from an EMBL/GenBank/DDBJ whole genome shotgun (WGS) entry which is preliminary data.</text>
</comment>
<proteinExistence type="predicted"/>
<gene>
    <name evidence="2" type="ORF">ATL17_2892</name>
</gene>
<dbReference type="InterPro" id="IPR009506">
    <property type="entry name" value="YjiS-like"/>
</dbReference>
<dbReference type="Pfam" id="PF06568">
    <property type="entry name" value="YjiS-like"/>
    <property type="match status" value="1"/>
</dbReference>
<reference evidence="2 3" key="1">
    <citation type="submission" date="2019-03" db="EMBL/GenBank/DDBJ databases">
        <title>Genomic Encyclopedia of Type Strains, Phase III (KMG-III): the genomes of soil and plant-associated and newly described type strains.</title>
        <authorList>
            <person name="Whitman W."/>
        </authorList>
    </citation>
    <scope>NUCLEOTIDE SEQUENCE [LARGE SCALE GENOMIC DNA]</scope>
    <source>
        <strain evidence="2 3">CGMCC 1.7002</strain>
    </source>
</reference>
<dbReference type="AlphaFoldDB" id="A0A4R6VJE9"/>
<accession>A0A4R6VJE9</accession>
<evidence type="ECO:0000313" key="3">
    <source>
        <dbReference type="Proteomes" id="UP000295391"/>
    </source>
</evidence>
<evidence type="ECO:0000313" key="2">
    <source>
        <dbReference type="EMBL" id="TDQ61789.1"/>
    </source>
</evidence>
<keyword evidence="3" id="KW-1185">Reference proteome</keyword>
<dbReference type="EMBL" id="SNYR01000003">
    <property type="protein sequence ID" value="TDQ61789.1"/>
    <property type="molecule type" value="Genomic_DNA"/>
</dbReference>
<name>A0A4R6VJE9_9HYPH</name>
<feature type="domain" description="YjiS-like" evidence="1">
    <location>
        <begin position="13"/>
        <end position="45"/>
    </location>
</feature>
<dbReference type="Proteomes" id="UP000295391">
    <property type="component" value="Unassembled WGS sequence"/>
</dbReference>
<evidence type="ECO:0000259" key="1">
    <source>
        <dbReference type="Pfam" id="PF06568"/>
    </source>
</evidence>